<sequence>MHSGCLLSRLLKQKYFPSTDVLNAVAGPRISFTWRSLLEAREVIIAGSRWHVGIGCRIRIWQDRWIPQPLSSRVIAAPNTLGEEAMVDAFVDANGSWNMDLLHIIFMVHGLEVILGITRVNDSPDQLRWHYEKHGRYSVKSAYCLIF</sequence>
<dbReference type="AlphaFoldDB" id="A0AAW2VWY3"/>
<comment type="caution">
    <text evidence="1">The sequence shown here is derived from an EMBL/GenBank/DDBJ whole genome shotgun (WGS) entry which is preliminary data.</text>
</comment>
<proteinExistence type="predicted"/>
<reference evidence="1" key="2">
    <citation type="journal article" date="2024" name="Plant">
        <title>Genomic evolution and insights into agronomic trait innovations of Sesamum species.</title>
        <authorList>
            <person name="Miao H."/>
            <person name="Wang L."/>
            <person name="Qu L."/>
            <person name="Liu H."/>
            <person name="Sun Y."/>
            <person name="Le M."/>
            <person name="Wang Q."/>
            <person name="Wei S."/>
            <person name="Zheng Y."/>
            <person name="Lin W."/>
            <person name="Duan Y."/>
            <person name="Cao H."/>
            <person name="Xiong S."/>
            <person name="Wang X."/>
            <person name="Wei L."/>
            <person name="Li C."/>
            <person name="Ma Q."/>
            <person name="Ju M."/>
            <person name="Zhao R."/>
            <person name="Li G."/>
            <person name="Mu C."/>
            <person name="Tian Q."/>
            <person name="Mei H."/>
            <person name="Zhang T."/>
            <person name="Gao T."/>
            <person name="Zhang H."/>
        </authorList>
    </citation>
    <scope>NUCLEOTIDE SEQUENCE</scope>
    <source>
        <strain evidence="1">KEN1</strain>
    </source>
</reference>
<organism evidence="1">
    <name type="scientific">Sesamum latifolium</name>
    <dbReference type="NCBI Taxonomy" id="2727402"/>
    <lineage>
        <taxon>Eukaryota</taxon>
        <taxon>Viridiplantae</taxon>
        <taxon>Streptophyta</taxon>
        <taxon>Embryophyta</taxon>
        <taxon>Tracheophyta</taxon>
        <taxon>Spermatophyta</taxon>
        <taxon>Magnoliopsida</taxon>
        <taxon>eudicotyledons</taxon>
        <taxon>Gunneridae</taxon>
        <taxon>Pentapetalae</taxon>
        <taxon>asterids</taxon>
        <taxon>lamiids</taxon>
        <taxon>Lamiales</taxon>
        <taxon>Pedaliaceae</taxon>
        <taxon>Sesamum</taxon>
    </lineage>
</organism>
<protein>
    <submittedName>
        <fullName evidence="1">Uncharacterized protein</fullName>
    </submittedName>
</protein>
<name>A0AAW2VWY3_9LAMI</name>
<dbReference type="EMBL" id="JACGWN010000009">
    <property type="protein sequence ID" value="KAL0433484.1"/>
    <property type="molecule type" value="Genomic_DNA"/>
</dbReference>
<reference evidence="1" key="1">
    <citation type="submission" date="2020-06" db="EMBL/GenBank/DDBJ databases">
        <authorList>
            <person name="Li T."/>
            <person name="Hu X."/>
            <person name="Zhang T."/>
            <person name="Song X."/>
            <person name="Zhang H."/>
            <person name="Dai N."/>
            <person name="Sheng W."/>
            <person name="Hou X."/>
            <person name="Wei L."/>
        </authorList>
    </citation>
    <scope>NUCLEOTIDE SEQUENCE</scope>
    <source>
        <strain evidence="1">KEN1</strain>
        <tissue evidence="1">Leaf</tissue>
    </source>
</reference>
<evidence type="ECO:0000313" key="1">
    <source>
        <dbReference type="EMBL" id="KAL0433484.1"/>
    </source>
</evidence>
<accession>A0AAW2VWY3</accession>
<gene>
    <name evidence="1" type="ORF">Slati_2682700</name>
</gene>